<dbReference type="STRING" id="1206085.SAMN05443575_2054"/>
<protein>
    <submittedName>
        <fullName evidence="6">Transcriptional regulator</fullName>
    </submittedName>
</protein>
<accession>A0A1M5K4Q0</accession>
<evidence type="ECO:0000256" key="1">
    <source>
        <dbReference type="ARBA" id="ARBA00009437"/>
    </source>
</evidence>
<dbReference type="Pfam" id="PF03466">
    <property type="entry name" value="LysR_substrate"/>
    <property type="match status" value="1"/>
</dbReference>
<dbReference type="PROSITE" id="PS50931">
    <property type="entry name" value="HTH_LYSR"/>
    <property type="match status" value="1"/>
</dbReference>
<dbReference type="EMBL" id="FQVU01000003">
    <property type="protein sequence ID" value="SHG47755.1"/>
    <property type="molecule type" value="Genomic_DNA"/>
</dbReference>
<organism evidence="6 7">
    <name type="scientific">Jatrophihabitans endophyticus</name>
    <dbReference type="NCBI Taxonomy" id="1206085"/>
    <lineage>
        <taxon>Bacteria</taxon>
        <taxon>Bacillati</taxon>
        <taxon>Actinomycetota</taxon>
        <taxon>Actinomycetes</taxon>
        <taxon>Jatrophihabitantales</taxon>
        <taxon>Jatrophihabitantaceae</taxon>
        <taxon>Jatrophihabitans</taxon>
    </lineage>
</organism>
<evidence type="ECO:0000256" key="2">
    <source>
        <dbReference type="ARBA" id="ARBA00023015"/>
    </source>
</evidence>
<dbReference type="GO" id="GO:0003677">
    <property type="term" value="F:DNA binding"/>
    <property type="evidence" value="ECO:0007669"/>
    <property type="project" value="UniProtKB-KW"/>
</dbReference>
<dbReference type="PRINTS" id="PR00039">
    <property type="entry name" value="HTHLYSR"/>
</dbReference>
<dbReference type="Gene3D" id="3.40.190.290">
    <property type="match status" value="1"/>
</dbReference>
<dbReference type="FunFam" id="1.10.10.10:FF:000001">
    <property type="entry name" value="LysR family transcriptional regulator"/>
    <property type="match status" value="1"/>
</dbReference>
<keyword evidence="3" id="KW-0238">DNA-binding</keyword>
<gene>
    <name evidence="6" type="ORF">SAMN05443575_2054</name>
</gene>
<evidence type="ECO:0000259" key="5">
    <source>
        <dbReference type="PROSITE" id="PS50931"/>
    </source>
</evidence>
<dbReference type="OrthoDB" id="9803735at2"/>
<keyword evidence="7" id="KW-1185">Reference proteome</keyword>
<sequence>MAYETAGLAPGLEQLVAVVEAGSITAAAVRLGTPQPTLSRAIARLGRELGTELVVRDGRGVRLTRQGEQLAEHATRALREVRAGVATVRADADADAGHVVLGFLHSMGPRAVPSLLRGFRDAHPGVSIGLVQEASDVVLDGVLAGRIDLALASPVPDRPELRRRALARQPLVAVVPAKHRLAARSRVRPADLAGEPVITLRPGYGVRSLTDALLRRAGLPLTYAFESDEMTTVAGLVAAGLGVAVLPRGAASGSGAVEIALSAPGPARVISLAWSARRTSTAPVTALRRHLLAHGPPALASA</sequence>
<evidence type="ECO:0000256" key="4">
    <source>
        <dbReference type="ARBA" id="ARBA00023163"/>
    </source>
</evidence>
<keyword evidence="2" id="KW-0805">Transcription regulation</keyword>
<dbReference type="SUPFAM" id="SSF53850">
    <property type="entry name" value="Periplasmic binding protein-like II"/>
    <property type="match status" value="1"/>
</dbReference>
<evidence type="ECO:0000313" key="6">
    <source>
        <dbReference type="EMBL" id="SHG47755.1"/>
    </source>
</evidence>
<dbReference type="RefSeq" id="WP_073389691.1">
    <property type="nucleotide sequence ID" value="NZ_FQVU01000003.1"/>
</dbReference>
<dbReference type="PANTHER" id="PTHR30346:SF28">
    <property type="entry name" value="HTH-TYPE TRANSCRIPTIONAL REGULATOR CYNR"/>
    <property type="match status" value="1"/>
</dbReference>
<feature type="domain" description="HTH lysR-type" evidence="5">
    <location>
        <begin position="15"/>
        <end position="64"/>
    </location>
</feature>
<dbReference type="PANTHER" id="PTHR30346">
    <property type="entry name" value="TRANSCRIPTIONAL DUAL REGULATOR HCAR-RELATED"/>
    <property type="match status" value="1"/>
</dbReference>
<dbReference type="Proteomes" id="UP000186132">
    <property type="component" value="Unassembled WGS sequence"/>
</dbReference>
<reference evidence="7" key="1">
    <citation type="submission" date="2016-11" db="EMBL/GenBank/DDBJ databases">
        <authorList>
            <person name="Varghese N."/>
            <person name="Submissions S."/>
        </authorList>
    </citation>
    <scope>NUCLEOTIDE SEQUENCE [LARGE SCALE GENOMIC DNA]</scope>
    <source>
        <strain evidence="7">DSM 45627</strain>
    </source>
</reference>
<dbReference type="AlphaFoldDB" id="A0A1M5K4Q0"/>
<dbReference type="SUPFAM" id="SSF46785">
    <property type="entry name" value="Winged helix' DNA-binding domain"/>
    <property type="match status" value="1"/>
</dbReference>
<dbReference type="Gene3D" id="1.10.10.10">
    <property type="entry name" value="Winged helix-like DNA-binding domain superfamily/Winged helix DNA-binding domain"/>
    <property type="match status" value="1"/>
</dbReference>
<dbReference type="InterPro" id="IPR036388">
    <property type="entry name" value="WH-like_DNA-bd_sf"/>
</dbReference>
<dbReference type="GO" id="GO:0032993">
    <property type="term" value="C:protein-DNA complex"/>
    <property type="evidence" value="ECO:0007669"/>
    <property type="project" value="TreeGrafter"/>
</dbReference>
<dbReference type="InterPro" id="IPR000847">
    <property type="entry name" value="LysR_HTH_N"/>
</dbReference>
<keyword evidence="4" id="KW-0804">Transcription</keyword>
<name>A0A1M5K4Q0_9ACTN</name>
<dbReference type="InterPro" id="IPR005119">
    <property type="entry name" value="LysR_subst-bd"/>
</dbReference>
<comment type="similarity">
    <text evidence="1">Belongs to the LysR transcriptional regulatory family.</text>
</comment>
<dbReference type="InterPro" id="IPR036390">
    <property type="entry name" value="WH_DNA-bd_sf"/>
</dbReference>
<dbReference type="Pfam" id="PF00126">
    <property type="entry name" value="HTH_1"/>
    <property type="match status" value="1"/>
</dbReference>
<proteinExistence type="inferred from homology"/>
<evidence type="ECO:0000313" key="7">
    <source>
        <dbReference type="Proteomes" id="UP000186132"/>
    </source>
</evidence>
<dbReference type="GO" id="GO:0003700">
    <property type="term" value="F:DNA-binding transcription factor activity"/>
    <property type="evidence" value="ECO:0007669"/>
    <property type="project" value="InterPro"/>
</dbReference>
<evidence type="ECO:0000256" key="3">
    <source>
        <dbReference type="ARBA" id="ARBA00023125"/>
    </source>
</evidence>